<accession>A0A410P6J9</accession>
<organism evidence="1 2">
    <name type="scientific">Velamenicoccus archaeovorus</name>
    <dbReference type="NCBI Taxonomy" id="1930593"/>
    <lineage>
        <taxon>Bacteria</taxon>
        <taxon>Pseudomonadati</taxon>
        <taxon>Candidatus Omnitrophota</taxon>
        <taxon>Candidatus Velamenicoccus</taxon>
    </lineage>
</organism>
<evidence type="ECO:0000313" key="2">
    <source>
        <dbReference type="Proteomes" id="UP000287243"/>
    </source>
</evidence>
<keyword evidence="2" id="KW-1185">Reference proteome</keyword>
<gene>
    <name evidence="1" type="ORF">BU251_07510</name>
</gene>
<dbReference type="Proteomes" id="UP000287243">
    <property type="component" value="Chromosome"/>
</dbReference>
<evidence type="ECO:0008006" key="3">
    <source>
        <dbReference type="Google" id="ProtNLM"/>
    </source>
</evidence>
<dbReference type="Pfam" id="PF11149">
    <property type="entry name" value="DUF2924"/>
    <property type="match status" value="1"/>
</dbReference>
<dbReference type="OrthoDB" id="8594067at2"/>
<evidence type="ECO:0000313" key="1">
    <source>
        <dbReference type="EMBL" id="QAT17574.1"/>
    </source>
</evidence>
<protein>
    <recommendedName>
        <fullName evidence="3">DUF2924 domain-containing protein</fullName>
    </recommendedName>
</protein>
<sequence>MTETKLSQILELREKSIGELQGKYAELFPGQQTPSNNKVYLWRKIAYRLQELEYGGISVEAQNKIQQLIQQFDPINNKTLRPDDALKERPKKTKLSRDKRLPIPGTVIIKEYKGIKLEVKILESGFEFRSKVYKSLTAIAKEITGAHWNGYLFFNL</sequence>
<proteinExistence type="predicted"/>
<dbReference type="RefSeq" id="WP_128700450.1">
    <property type="nucleotide sequence ID" value="NZ_CP019384.1"/>
</dbReference>
<dbReference type="EMBL" id="CP019384">
    <property type="protein sequence ID" value="QAT17574.1"/>
    <property type="molecule type" value="Genomic_DNA"/>
</dbReference>
<name>A0A410P6J9_VELA1</name>
<reference evidence="1 2" key="1">
    <citation type="submission" date="2017-01" db="EMBL/GenBank/DDBJ databases">
        <title>First insights into the biology of 'candidatus Vampirococcus archaeovorus'.</title>
        <authorList>
            <person name="Kizina J."/>
            <person name="Jordan S."/>
            <person name="Stueber K."/>
            <person name="Reinhardt R."/>
            <person name="Harder J."/>
        </authorList>
    </citation>
    <scope>NUCLEOTIDE SEQUENCE [LARGE SCALE GENOMIC DNA]</scope>
    <source>
        <strain evidence="1 2">LiM</strain>
    </source>
</reference>
<dbReference type="KEGG" id="vai:BU251_07510"/>
<dbReference type="AlphaFoldDB" id="A0A410P6J9"/>
<dbReference type="InterPro" id="IPR021322">
    <property type="entry name" value="DUF2924"/>
</dbReference>